<dbReference type="InterPro" id="IPR010349">
    <property type="entry name" value="Asparaginase_II"/>
</dbReference>
<name>A0ABT2BYK9_9BURK</name>
<sequence length="363" mass="38396">MHPVPLVATTRGYPPDGELAGALAGGYAVENIHYGSIAVVDVAGRLLWSAGDPDFMTFTRSALKPFQALPFVLDDGPARFGLTRAELALLCASHSGEEKHLVGVTSILDKIGLDESHLACGCAAPLYYDAVGLPVPAERRWRTVHHNCSGKHSGFLAWCRLHGAPTEGYVDPAHPLQRAIRATIADCVQMTEDTLPMGIDGCSAPNYAMPLARLAHLYARLAQGSADARLGAALGDLFDAMTAHPEMVSGDARTDLAWMQAGGGDWVAKIGADAVQAIGIRSAGIGIAIKVADGAVRALHPATFAVLDQLGLLDDTRRKHLEQYRAPPIRNARGIVAGDVHAVFTLNQPGSEPDFGQLIKNGL</sequence>
<dbReference type="Proteomes" id="UP001165263">
    <property type="component" value="Unassembled WGS sequence"/>
</dbReference>
<protein>
    <submittedName>
        <fullName evidence="1">Asparaginase</fullName>
    </submittedName>
</protein>
<dbReference type="EMBL" id="JANUHC010000003">
    <property type="protein sequence ID" value="MCS0630017.1"/>
    <property type="molecule type" value="Genomic_DNA"/>
</dbReference>
<accession>A0ABT2BYK9</accession>
<dbReference type="RefSeq" id="WP_259449105.1">
    <property type="nucleotide sequence ID" value="NZ_CP119520.1"/>
</dbReference>
<gene>
    <name evidence="1" type="ORF">NX786_11805</name>
</gene>
<evidence type="ECO:0000313" key="2">
    <source>
        <dbReference type="Proteomes" id="UP001165263"/>
    </source>
</evidence>
<evidence type="ECO:0000313" key="1">
    <source>
        <dbReference type="EMBL" id="MCS0630017.1"/>
    </source>
</evidence>
<organism evidence="1 2">
    <name type="scientific">Telluria mixta</name>
    <dbReference type="NCBI Taxonomy" id="34071"/>
    <lineage>
        <taxon>Bacteria</taxon>
        <taxon>Pseudomonadati</taxon>
        <taxon>Pseudomonadota</taxon>
        <taxon>Betaproteobacteria</taxon>
        <taxon>Burkholderiales</taxon>
        <taxon>Oxalobacteraceae</taxon>
        <taxon>Telluria group</taxon>
        <taxon>Telluria</taxon>
    </lineage>
</organism>
<dbReference type="PANTHER" id="PTHR42110:SF1">
    <property type="entry name" value="L-ASPARAGINASE, PUTATIVE (AFU_ORTHOLOGUE AFUA_3G11890)-RELATED"/>
    <property type="match status" value="1"/>
</dbReference>
<dbReference type="PANTHER" id="PTHR42110">
    <property type="entry name" value="L-ASPARAGINASE, PUTATIVE (AFU_ORTHOLOGUE AFUA_3G11890)-RELATED"/>
    <property type="match status" value="1"/>
</dbReference>
<dbReference type="Pfam" id="PF06089">
    <property type="entry name" value="Asparaginase_II"/>
    <property type="match status" value="1"/>
</dbReference>
<reference evidence="1" key="1">
    <citation type="submission" date="2022-08" db="EMBL/GenBank/DDBJ databases">
        <title>Reclassification of Massilia species as members of the genera Telluria, Duganella, Pseudoduganella, Mokoshia gen. nov. and Zemynaea gen. nov. using orthogonal and non-orthogonal genome-based approaches.</title>
        <authorList>
            <person name="Bowman J.P."/>
        </authorList>
    </citation>
    <scope>NUCLEOTIDE SEQUENCE</scope>
    <source>
        <strain evidence="1">LMG 11547</strain>
    </source>
</reference>
<keyword evidence="2" id="KW-1185">Reference proteome</keyword>
<proteinExistence type="predicted"/>
<comment type="caution">
    <text evidence="1">The sequence shown here is derived from an EMBL/GenBank/DDBJ whole genome shotgun (WGS) entry which is preliminary data.</text>
</comment>